<protein>
    <submittedName>
        <fullName evidence="1">Uncharacterized protein</fullName>
    </submittedName>
</protein>
<evidence type="ECO:0000313" key="1">
    <source>
        <dbReference type="EMBL" id="EHU45801.1"/>
    </source>
</evidence>
<sequence>MIFFALLFDCSDLFPLDTSFFSPFVYVFRKILNIDATFCFL</sequence>
<evidence type="ECO:0000313" key="2">
    <source>
        <dbReference type="Proteomes" id="UP000005272"/>
    </source>
</evidence>
<gene>
    <name evidence="1" type="ORF">ECDEC2D_2240</name>
</gene>
<name>A0A828U8C1_ECOLX</name>
<organism evidence="1 2">
    <name type="scientific">Escherichia coli DEC2D</name>
    <dbReference type="NCBI Taxonomy" id="868141"/>
    <lineage>
        <taxon>Bacteria</taxon>
        <taxon>Pseudomonadati</taxon>
        <taxon>Pseudomonadota</taxon>
        <taxon>Gammaproteobacteria</taxon>
        <taxon>Enterobacterales</taxon>
        <taxon>Enterobacteriaceae</taxon>
        <taxon>Escherichia</taxon>
    </lineage>
</organism>
<dbReference type="Proteomes" id="UP000005272">
    <property type="component" value="Unassembled WGS sequence"/>
</dbReference>
<comment type="caution">
    <text evidence="1">The sequence shown here is derived from an EMBL/GenBank/DDBJ whole genome shotgun (WGS) entry which is preliminary data.</text>
</comment>
<reference evidence="1 2" key="1">
    <citation type="journal article" date="2012" name="J. Bacteriol.">
        <title>Draft Genome Sequences of the Diarrheagenic Escherichia coli Collection.</title>
        <authorList>
            <person name="Hazen T.H."/>
            <person name="Sahl J.W."/>
            <person name="Redman J.C."/>
            <person name="Morris C.R."/>
            <person name="Daugherty S.C."/>
            <person name="Chibucos M.C."/>
            <person name="Sengamalay N.A."/>
            <person name="Fraser-Liggett C.M."/>
            <person name="Steinsland H."/>
            <person name="Whittam T.S."/>
            <person name="Whittam B."/>
            <person name="Manning S.D."/>
            <person name="Rasko D.A."/>
        </authorList>
    </citation>
    <scope>NUCLEOTIDE SEQUENCE [LARGE SCALE GENOMIC DNA]</scope>
    <source>
        <strain evidence="1 2">DEC2D</strain>
    </source>
</reference>
<dbReference type="EMBL" id="AIFC01000020">
    <property type="protein sequence ID" value="EHU45801.1"/>
    <property type="molecule type" value="Genomic_DNA"/>
</dbReference>
<accession>A0A828U8C1</accession>
<proteinExistence type="predicted"/>
<dbReference type="AlphaFoldDB" id="A0A828U8C1"/>